<name>A0A371QW76_9CREN</name>
<feature type="transmembrane region" description="Helical" evidence="1">
    <location>
        <begin position="60"/>
        <end position="77"/>
    </location>
</feature>
<keyword evidence="3" id="KW-0482">Metalloprotease</keyword>
<protein>
    <submittedName>
        <fullName evidence="3">CPBP family intramembrane metalloprotease</fullName>
    </submittedName>
</protein>
<keyword evidence="1" id="KW-0812">Transmembrane</keyword>
<comment type="caution">
    <text evidence="3">The sequence shown here is derived from an EMBL/GenBank/DDBJ whole genome shotgun (WGS) entry which is preliminary data.</text>
</comment>
<reference evidence="5 6" key="1">
    <citation type="submission" date="2017-07" db="EMBL/GenBank/DDBJ databases">
        <title>Draft genome sequence of aerobic hyperthermophilic archaea, Pyrobaculum aerophilum YKB31 and YKB32.</title>
        <authorList>
            <person name="Mochizuki T."/>
            <person name="Berliner A.J."/>
            <person name="Yoshida-Takashima Y."/>
            <person name="Takaki Y."/>
            <person name="Nunoura T."/>
            <person name="Takai K."/>
        </authorList>
    </citation>
    <scope>NUCLEOTIDE SEQUENCE [LARGE SCALE GENOMIC DNA]</scope>
    <source>
        <strain evidence="3 6">YKB31</strain>
        <strain evidence="4 5">YKB32</strain>
    </source>
</reference>
<accession>A0A371QW76</accession>
<evidence type="ECO:0000259" key="2">
    <source>
        <dbReference type="Pfam" id="PF02517"/>
    </source>
</evidence>
<dbReference type="EMBL" id="NMUF01000014">
    <property type="protein sequence ID" value="RFA98679.1"/>
    <property type="molecule type" value="Genomic_DNA"/>
</dbReference>
<evidence type="ECO:0000313" key="6">
    <source>
        <dbReference type="Proteomes" id="UP000257123"/>
    </source>
</evidence>
<keyword evidence="1" id="KW-0472">Membrane</keyword>
<dbReference type="GO" id="GO:0004175">
    <property type="term" value="F:endopeptidase activity"/>
    <property type="evidence" value="ECO:0007669"/>
    <property type="project" value="UniProtKB-ARBA"/>
</dbReference>
<dbReference type="Proteomes" id="UP000256877">
    <property type="component" value="Unassembled WGS sequence"/>
</dbReference>
<keyword evidence="3" id="KW-0378">Hydrolase</keyword>
<evidence type="ECO:0000256" key="1">
    <source>
        <dbReference type="SAM" id="Phobius"/>
    </source>
</evidence>
<evidence type="ECO:0000313" key="3">
    <source>
        <dbReference type="EMBL" id="RFA94554.1"/>
    </source>
</evidence>
<gene>
    <name evidence="3" type="ORF">CGL51_09875</name>
    <name evidence="4" type="ORF">CGL52_06465</name>
</gene>
<feature type="transmembrane region" description="Helical" evidence="1">
    <location>
        <begin position="15"/>
        <end position="34"/>
    </location>
</feature>
<keyword evidence="1" id="KW-1133">Transmembrane helix</keyword>
<feature type="domain" description="CAAX prenyl protease 2/Lysostaphin resistance protein A-like" evidence="2">
    <location>
        <begin position="100"/>
        <end position="188"/>
    </location>
</feature>
<feature type="transmembrane region" description="Helical" evidence="1">
    <location>
        <begin position="129"/>
        <end position="148"/>
    </location>
</feature>
<dbReference type="Pfam" id="PF02517">
    <property type="entry name" value="Rce1-like"/>
    <property type="match status" value="1"/>
</dbReference>
<dbReference type="AlphaFoldDB" id="A0A371QW76"/>
<dbReference type="EMBL" id="NMUE01000035">
    <property type="protein sequence ID" value="RFA94554.1"/>
    <property type="molecule type" value="Genomic_DNA"/>
</dbReference>
<dbReference type="Proteomes" id="UP000257123">
    <property type="component" value="Unassembled WGS sequence"/>
</dbReference>
<organism evidence="3 6">
    <name type="scientific">Pyrobaculum aerophilum</name>
    <dbReference type="NCBI Taxonomy" id="13773"/>
    <lineage>
        <taxon>Archaea</taxon>
        <taxon>Thermoproteota</taxon>
        <taxon>Thermoprotei</taxon>
        <taxon>Thermoproteales</taxon>
        <taxon>Thermoproteaceae</taxon>
        <taxon>Pyrobaculum</taxon>
    </lineage>
</organism>
<feature type="transmembrane region" description="Helical" evidence="1">
    <location>
        <begin position="97"/>
        <end position="117"/>
    </location>
</feature>
<dbReference type="GO" id="GO:0080120">
    <property type="term" value="P:CAAX-box protein maturation"/>
    <property type="evidence" value="ECO:0007669"/>
    <property type="project" value="UniProtKB-ARBA"/>
</dbReference>
<feature type="transmembrane region" description="Helical" evidence="1">
    <location>
        <begin position="154"/>
        <end position="172"/>
    </location>
</feature>
<evidence type="ECO:0000313" key="4">
    <source>
        <dbReference type="EMBL" id="RFA98679.1"/>
    </source>
</evidence>
<dbReference type="InterPro" id="IPR003675">
    <property type="entry name" value="Rce1/LyrA-like_dom"/>
</dbReference>
<evidence type="ECO:0000313" key="5">
    <source>
        <dbReference type="Proteomes" id="UP000256877"/>
    </source>
</evidence>
<dbReference type="GO" id="GO:0006508">
    <property type="term" value="P:proteolysis"/>
    <property type="evidence" value="ECO:0007669"/>
    <property type="project" value="UniProtKB-KW"/>
</dbReference>
<keyword evidence="3" id="KW-0645">Protease</keyword>
<dbReference type="OrthoDB" id="28601at2157"/>
<dbReference type="GO" id="GO:0008237">
    <property type="term" value="F:metallopeptidase activity"/>
    <property type="evidence" value="ECO:0007669"/>
    <property type="project" value="UniProtKB-KW"/>
</dbReference>
<sequence length="196" mass="21564">MALYAAVKPPPDNPWYALLYTTAQVIGFLLLLAITRAEGYGTWRGAFRSIYTGGLGRREILYAFAALGAAFMLWWPINLMLSALGMSWPKWGYSTSGLNAVPVAIWALGAAFFEEGFFRGYSMPRLNKAVGTAGALLITSAAFAAIHLRFGPALSVYIFFWALIAGGLFLYTKSTWSCFLYHAANNVIVDFLIYGR</sequence>
<proteinExistence type="predicted"/>